<keyword evidence="9 11" id="KW-0472">Membrane</keyword>
<feature type="compositionally biased region" description="Pro residues" evidence="10">
    <location>
        <begin position="100"/>
        <end position="111"/>
    </location>
</feature>
<comment type="subcellular location">
    <subcellularLocation>
        <location evidence="1">Cell inner membrane</location>
        <topology evidence="1">Single-pass membrane protein</topology>
        <orientation evidence="1">Periplasmic side</orientation>
    </subcellularLocation>
</comment>
<evidence type="ECO:0000256" key="1">
    <source>
        <dbReference type="ARBA" id="ARBA00004383"/>
    </source>
</evidence>
<evidence type="ECO:0000256" key="4">
    <source>
        <dbReference type="ARBA" id="ARBA00022475"/>
    </source>
</evidence>
<dbReference type="RefSeq" id="WP_187551834.1">
    <property type="nucleotide sequence ID" value="NZ_BMZL01000002.1"/>
</dbReference>
<name>A0A7G9SN86_9GAMM</name>
<evidence type="ECO:0000256" key="2">
    <source>
        <dbReference type="ARBA" id="ARBA00006555"/>
    </source>
</evidence>
<dbReference type="GO" id="GO:0055085">
    <property type="term" value="P:transmembrane transport"/>
    <property type="evidence" value="ECO:0007669"/>
    <property type="project" value="InterPro"/>
</dbReference>
<dbReference type="SUPFAM" id="SSF74653">
    <property type="entry name" value="TolA/TonB C-terminal domain"/>
    <property type="match status" value="1"/>
</dbReference>
<dbReference type="NCBIfam" id="TIGR01352">
    <property type="entry name" value="tonB_Cterm"/>
    <property type="match status" value="1"/>
</dbReference>
<evidence type="ECO:0000256" key="11">
    <source>
        <dbReference type="SAM" id="Phobius"/>
    </source>
</evidence>
<dbReference type="Proteomes" id="UP000515804">
    <property type="component" value="Chromosome"/>
</dbReference>
<dbReference type="GO" id="GO:0031992">
    <property type="term" value="F:energy transducer activity"/>
    <property type="evidence" value="ECO:0007669"/>
    <property type="project" value="TreeGrafter"/>
</dbReference>
<evidence type="ECO:0000313" key="13">
    <source>
        <dbReference type="EMBL" id="QNN69311.1"/>
    </source>
</evidence>
<evidence type="ECO:0000256" key="3">
    <source>
        <dbReference type="ARBA" id="ARBA00022448"/>
    </source>
</evidence>
<keyword evidence="14" id="KW-1185">Reference proteome</keyword>
<dbReference type="InterPro" id="IPR006260">
    <property type="entry name" value="TonB/TolA_C"/>
</dbReference>
<dbReference type="GO" id="GO:0098797">
    <property type="term" value="C:plasma membrane protein complex"/>
    <property type="evidence" value="ECO:0007669"/>
    <property type="project" value="TreeGrafter"/>
</dbReference>
<evidence type="ECO:0000256" key="10">
    <source>
        <dbReference type="SAM" id="MobiDB-lite"/>
    </source>
</evidence>
<feature type="region of interest" description="Disordered" evidence="10">
    <location>
        <begin position="47"/>
        <end position="74"/>
    </location>
</feature>
<evidence type="ECO:0000256" key="8">
    <source>
        <dbReference type="ARBA" id="ARBA00022989"/>
    </source>
</evidence>
<keyword evidence="5" id="KW-0997">Cell inner membrane</keyword>
<dbReference type="GO" id="GO:0015031">
    <property type="term" value="P:protein transport"/>
    <property type="evidence" value="ECO:0007669"/>
    <property type="project" value="UniProtKB-KW"/>
</dbReference>
<dbReference type="EMBL" id="CP060719">
    <property type="protein sequence ID" value="QNN69311.1"/>
    <property type="molecule type" value="Genomic_DNA"/>
</dbReference>
<evidence type="ECO:0000256" key="7">
    <source>
        <dbReference type="ARBA" id="ARBA00022927"/>
    </source>
</evidence>
<keyword evidence="4" id="KW-1003">Cell membrane</keyword>
<keyword evidence="6 11" id="KW-0812">Transmembrane</keyword>
<accession>A0A7G9SN86</accession>
<feature type="transmembrane region" description="Helical" evidence="11">
    <location>
        <begin position="16"/>
        <end position="36"/>
    </location>
</feature>
<dbReference type="Pfam" id="PF03544">
    <property type="entry name" value="TonB_C"/>
    <property type="match status" value="1"/>
</dbReference>
<dbReference type="InterPro" id="IPR051045">
    <property type="entry name" value="TonB-dependent_transducer"/>
</dbReference>
<dbReference type="PANTHER" id="PTHR33446:SF2">
    <property type="entry name" value="PROTEIN TONB"/>
    <property type="match status" value="1"/>
</dbReference>
<dbReference type="Gene3D" id="3.30.1150.10">
    <property type="match status" value="1"/>
</dbReference>
<dbReference type="KEGG" id="tcn:H9L16_11570"/>
<evidence type="ECO:0000259" key="12">
    <source>
        <dbReference type="PROSITE" id="PS52015"/>
    </source>
</evidence>
<feature type="domain" description="TonB C-terminal" evidence="12">
    <location>
        <begin position="120"/>
        <end position="211"/>
    </location>
</feature>
<organism evidence="13 14">
    <name type="scientific">Thermomonas carbonis</name>
    <dbReference type="NCBI Taxonomy" id="1463158"/>
    <lineage>
        <taxon>Bacteria</taxon>
        <taxon>Pseudomonadati</taxon>
        <taxon>Pseudomonadota</taxon>
        <taxon>Gammaproteobacteria</taxon>
        <taxon>Lysobacterales</taxon>
        <taxon>Lysobacteraceae</taxon>
        <taxon>Thermomonas</taxon>
    </lineage>
</organism>
<protein>
    <submittedName>
        <fullName evidence="13">Energy transducer TonB</fullName>
    </submittedName>
</protein>
<evidence type="ECO:0000256" key="9">
    <source>
        <dbReference type="ARBA" id="ARBA00023136"/>
    </source>
</evidence>
<feature type="region of interest" description="Disordered" evidence="10">
    <location>
        <begin position="95"/>
        <end position="134"/>
    </location>
</feature>
<comment type="similarity">
    <text evidence="2">Belongs to the TonB family.</text>
</comment>
<evidence type="ECO:0000256" key="5">
    <source>
        <dbReference type="ARBA" id="ARBA00022519"/>
    </source>
</evidence>
<gene>
    <name evidence="13" type="ORF">H9L16_11570</name>
</gene>
<reference evidence="13 14" key="1">
    <citation type="submission" date="2020-08" db="EMBL/GenBank/DDBJ databases">
        <title>Genome sequence of Thermomonas carbonis KCTC 42013T.</title>
        <authorList>
            <person name="Hyun D.-W."/>
            <person name="Bae J.-W."/>
        </authorList>
    </citation>
    <scope>NUCLEOTIDE SEQUENCE [LARGE SCALE GENOMIC DNA]</scope>
    <source>
        <strain evidence="13 14">KCTC 42013</strain>
    </source>
</reference>
<keyword evidence="3" id="KW-0813">Transport</keyword>
<proteinExistence type="inferred from homology"/>
<evidence type="ECO:0000313" key="14">
    <source>
        <dbReference type="Proteomes" id="UP000515804"/>
    </source>
</evidence>
<sequence length="211" mass="22110">MVDPAVPRKPLLPPQAVKVLAIAFGVGLLLFLLLWLDQRNDTDFFKGGDPDTATGSTDSLPAPLPADVASDEGNASGLRLPAIAQDKSLPAVEQPRIIDEPPPPPPPPAAPATPSAPVASGSDTPVPISQPAPRYPQEALRRNIGGTVRVKVTVATDGSVDRLDVAESSGDRYLDRAAMEAVRRWRFQPAVRDGQAVVADVVVPIAFNPGG</sequence>
<evidence type="ECO:0000256" key="6">
    <source>
        <dbReference type="ARBA" id="ARBA00022692"/>
    </source>
</evidence>
<dbReference type="PROSITE" id="PS52015">
    <property type="entry name" value="TONB_CTD"/>
    <property type="match status" value="1"/>
</dbReference>
<dbReference type="PANTHER" id="PTHR33446">
    <property type="entry name" value="PROTEIN TONB-RELATED"/>
    <property type="match status" value="1"/>
</dbReference>
<dbReference type="AlphaFoldDB" id="A0A7G9SN86"/>
<dbReference type="InterPro" id="IPR037682">
    <property type="entry name" value="TonB_C"/>
</dbReference>
<keyword evidence="8 11" id="KW-1133">Transmembrane helix</keyword>
<keyword evidence="7" id="KW-0653">Protein transport</keyword>